<reference evidence="2 3" key="1">
    <citation type="submission" date="2019-01" db="EMBL/GenBank/DDBJ databases">
        <title>Lacibacter sp. strain TTM-7.</title>
        <authorList>
            <person name="Chen W.-M."/>
        </authorList>
    </citation>
    <scope>NUCLEOTIDE SEQUENCE [LARGE SCALE GENOMIC DNA]</scope>
    <source>
        <strain evidence="2 3">TTM-7</strain>
    </source>
</reference>
<sequence length="132" mass="14346">MKTTVKNAVIGLLTLLTVTTGFSANATTVNGVTPGAELKMIGRVDNQPVFQLSLNNAANEKYVVVVKDEFGAILYQENVSGVNIKRKYQLNTEELGFVGITIEIISSKEAKPAVFTIENSTRVVEETLIVKQ</sequence>
<gene>
    <name evidence="2" type="ORF">ESA94_20035</name>
</gene>
<feature type="signal peptide" evidence="1">
    <location>
        <begin position="1"/>
        <end position="26"/>
    </location>
</feature>
<comment type="caution">
    <text evidence="2">The sequence shown here is derived from an EMBL/GenBank/DDBJ whole genome shotgun (WGS) entry which is preliminary data.</text>
</comment>
<dbReference type="OrthoDB" id="670596at2"/>
<feature type="chain" id="PRO_5020505468" description="DUF3244 domain-containing protein" evidence="1">
    <location>
        <begin position="27"/>
        <end position="132"/>
    </location>
</feature>
<evidence type="ECO:0008006" key="4">
    <source>
        <dbReference type="Google" id="ProtNLM"/>
    </source>
</evidence>
<dbReference type="Proteomes" id="UP000290204">
    <property type="component" value="Unassembled WGS sequence"/>
</dbReference>
<accession>A0A4Q1CEE0</accession>
<proteinExistence type="predicted"/>
<evidence type="ECO:0000256" key="1">
    <source>
        <dbReference type="SAM" id="SignalP"/>
    </source>
</evidence>
<dbReference type="AlphaFoldDB" id="A0A4Q1CEE0"/>
<organism evidence="2 3">
    <name type="scientific">Lacibacter luteus</name>
    <dbReference type="NCBI Taxonomy" id="2508719"/>
    <lineage>
        <taxon>Bacteria</taxon>
        <taxon>Pseudomonadati</taxon>
        <taxon>Bacteroidota</taxon>
        <taxon>Chitinophagia</taxon>
        <taxon>Chitinophagales</taxon>
        <taxon>Chitinophagaceae</taxon>
        <taxon>Lacibacter</taxon>
    </lineage>
</organism>
<dbReference type="EMBL" id="SDHW01000008">
    <property type="protein sequence ID" value="RXK57811.1"/>
    <property type="molecule type" value="Genomic_DNA"/>
</dbReference>
<dbReference type="RefSeq" id="WP_129132735.1">
    <property type="nucleotide sequence ID" value="NZ_SDHW01000008.1"/>
</dbReference>
<name>A0A4Q1CEE0_9BACT</name>
<evidence type="ECO:0000313" key="2">
    <source>
        <dbReference type="EMBL" id="RXK57811.1"/>
    </source>
</evidence>
<keyword evidence="3" id="KW-1185">Reference proteome</keyword>
<keyword evidence="1" id="KW-0732">Signal</keyword>
<protein>
    <recommendedName>
        <fullName evidence="4">DUF3244 domain-containing protein</fullName>
    </recommendedName>
</protein>
<evidence type="ECO:0000313" key="3">
    <source>
        <dbReference type="Proteomes" id="UP000290204"/>
    </source>
</evidence>